<organism evidence="5 6">
    <name type="scientific">Tritrichomonas foetus</name>
    <dbReference type="NCBI Taxonomy" id="1144522"/>
    <lineage>
        <taxon>Eukaryota</taxon>
        <taxon>Metamonada</taxon>
        <taxon>Parabasalia</taxon>
        <taxon>Tritrichomonadida</taxon>
        <taxon>Tritrichomonadidae</taxon>
        <taxon>Tritrichomonas</taxon>
    </lineage>
</organism>
<dbReference type="InterPro" id="IPR015915">
    <property type="entry name" value="Kelch-typ_b-propeller"/>
</dbReference>
<dbReference type="InterPro" id="IPR035899">
    <property type="entry name" value="DBL_dom_sf"/>
</dbReference>
<dbReference type="SUPFAM" id="SSF48065">
    <property type="entry name" value="DBL homology domain (DH-domain)"/>
    <property type="match status" value="1"/>
</dbReference>
<keyword evidence="6" id="KW-1185">Reference proteome</keyword>
<dbReference type="SUPFAM" id="SSF117281">
    <property type="entry name" value="Kelch motif"/>
    <property type="match status" value="1"/>
</dbReference>
<feature type="region of interest" description="Disordered" evidence="3">
    <location>
        <begin position="827"/>
        <end position="854"/>
    </location>
</feature>
<dbReference type="Pfam" id="PF24681">
    <property type="entry name" value="Kelch_KLHDC2_KLHL20_DRC7"/>
    <property type="match status" value="1"/>
</dbReference>
<dbReference type="SMART" id="SM00325">
    <property type="entry name" value="RhoGEF"/>
    <property type="match status" value="1"/>
</dbReference>
<evidence type="ECO:0000256" key="3">
    <source>
        <dbReference type="SAM" id="MobiDB-lite"/>
    </source>
</evidence>
<dbReference type="GeneID" id="94837759"/>
<evidence type="ECO:0000256" key="2">
    <source>
        <dbReference type="ARBA" id="ARBA00022737"/>
    </source>
</evidence>
<keyword evidence="2" id="KW-0677">Repeat</keyword>
<dbReference type="GO" id="GO:0005085">
    <property type="term" value="F:guanyl-nucleotide exchange factor activity"/>
    <property type="evidence" value="ECO:0007669"/>
    <property type="project" value="InterPro"/>
</dbReference>
<dbReference type="Pfam" id="PF00621">
    <property type="entry name" value="RhoGEF"/>
    <property type="match status" value="1"/>
</dbReference>
<dbReference type="OrthoDB" id="432528at2759"/>
<protein>
    <submittedName>
        <fullName evidence="5">Kelch repeat protein</fullName>
    </submittedName>
</protein>
<feature type="compositionally biased region" description="Polar residues" evidence="3">
    <location>
        <begin position="831"/>
        <end position="841"/>
    </location>
</feature>
<feature type="compositionally biased region" description="Polar residues" evidence="3">
    <location>
        <begin position="957"/>
        <end position="966"/>
    </location>
</feature>
<comment type="caution">
    <text evidence="5">The sequence shown here is derived from an EMBL/GenBank/DDBJ whole genome shotgun (WGS) entry which is preliminary data.</text>
</comment>
<evidence type="ECO:0000313" key="6">
    <source>
        <dbReference type="Proteomes" id="UP000179807"/>
    </source>
</evidence>
<name>A0A1J4KA04_9EUKA</name>
<evidence type="ECO:0000313" key="5">
    <source>
        <dbReference type="EMBL" id="OHT08263.1"/>
    </source>
</evidence>
<dbReference type="Proteomes" id="UP000179807">
    <property type="component" value="Unassembled WGS sequence"/>
</dbReference>
<feature type="region of interest" description="Disordered" evidence="3">
    <location>
        <begin position="886"/>
        <end position="983"/>
    </location>
</feature>
<dbReference type="RefSeq" id="XP_068361399.1">
    <property type="nucleotide sequence ID" value="XM_068503055.1"/>
</dbReference>
<dbReference type="PANTHER" id="PTHR46093:SF18">
    <property type="entry name" value="FIBRONECTIN TYPE-III DOMAIN-CONTAINING PROTEIN"/>
    <property type="match status" value="1"/>
</dbReference>
<reference evidence="5" key="1">
    <citation type="submission" date="2016-10" db="EMBL/GenBank/DDBJ databases">
        <authorList>
            <person name="Benchimol M."/>
            <person name="Almeida L.G."/>
            <person name="Vasconcelos A.T."/>
            <person name="Perreira-Neves A."/>
            <person name="Rosa I.A."/>
            <person name="Tasca T."/>
            <person name="Bogo M.R."/>
            <person name="de Souza W."/>
        </authorList>
    </citation>
    <scope>NUCLEOTIDE SEQUENCE [LARGE SCALE GENOMIC DNA]</scope>
    <source>
        <strain evidence="5">K</strain>
    </source>
</reference>
<dbReference type="Gene3D" id="2.120.10.80">
    <property type="entry name" value="Kelch-type beta propeller"/>
    <property type="match status" value="2"/>
</dbReference>
<evidence type="ECO:0000259" key="4">
    <source>
        <dbReference type="PROSITE" id="PS50010"/>
    </source>
</evidence>
<evidence type="ECO:0000256" key="1">
    <source>
        <dbReference type="ARBA" id="ARBA00022441"/>
    </source>
</evidence>
<sequence length="1140" mass="128976">MSVCVIRGCKANEIHPEGQFASKTTKEISEILSIQATDFLAIRTPNFQLRLNPDSVPLTEFPDLILQSRPEKFPPPPYHLEIIPNTETYDIILYFNIKTQMNTVFPIMGIKFTFDEIDTFTIENVLERCITTFGYDCTEQHILLAVDDSIVDPTNAAKKYLDDALVTPLIFSCIVSEAPQKKINHRIFNTTQILTTEQSYISDLNEIITFWEPAFREAKIFSEDEMRTLFRDIPTIRNSHNVFYASLQGCEVNFATEIGTKFLAFVQFFKLSATFVSQYKSVDALIKSKSSSRSFASKMKEIENNLPSGTGRDFLSFYITPVQRYPRYPLLLRDLDKETPAFHPDKPYLAQALLEIDQVNKHIDRSSFTMITLEVMDTLQKDFGSLIQINDPQRKLIFSASIKTNRPKLSNGTIFLFNDLVVIAAQPKKTYNYVFSSNIAKFRYVKMLQSPDSIMFSHENKDYYITFLDMIEKTKFFENFRDVRENYIANIKTENSYVLWNEIEVPDTVPSIMGHDGCFIKKHALFFGGNTVNSLSNSLIRYKISNSTWEVTLGSPLPRNSHTTTEVNGVAYVCFGMSRKELNNDIWKFDQDHGGWSQVQVQGEPPMKRMGHSAVEWQGKIIFFGGRDKQGTLLNDICVFDVNDLTFKRYPTLADSPIPRMNHSASIIFDKMVISGGKTEKGIVGELRVFDLITWKWLPKSDSMYISEKCQHKMFTIDKWLVIIGGFSNTNTPLVEVFDTNTQAMVYFENYGNKPFSLNKCAAVYIGNSKIILYGGEDLSTKGPSSYAYELDLSGIKQSKISNTMTNPLLSPKPNSKPLTVHSHNLIPHANLSNGKGVTSHSPPPNAFAKQQHLQIPSPTANRIAPKEYAPRISDILSIRELMEQKRNHCSSEEAKTTHPVQHASTSSNQTDDNQNDDVEENTINSIGVPKSSISNPPPGTVNESSRQERKSLPPNAKQNRISNATPVDLPNPKNNVGQENSNQKLMNLDNYIPSQTFIPEEVYNALGIDTSSLNPAELMATKIKARNFWIKFTNNRKIEEQIAEKEKASVNNFDQKMDSPILLKVRDEISKTIKILKASNGEKVDEITNLVNTSVARENAVLQIQTGNNKILPFNTENLKLAHMDIAKGGVKILKIVAK</sequence>
<feature type="compositionally biased region" description="Basic and acidic residues" evidence="3">
    <location>
        <begin position="886"/>
        <end position="897"/>
    </location>
</feature>
<accession>A0A1J4KA04</accession>
<keyword evidence="1" id="KW-0880">Kelch repeat</keyword>
<feature type="compositionally biased region" description="Polar residues" evidence="3">
    <location>
        <begin position="973"/>
        <end position="983"/>
    </location>
</feature>
<proteinExistence type="predicted"/>
<gene>
    <name evidence="5" type="ORF">TRFO_23276</name>
</gene>
<dbReference type="EMBL" id="MLAK01000672">
    <property type="protein sequence ID" value="OHT08263.1"/>
    <property type="molecule type" value="Genomic_DNA"/>
</dbReference>
<feature type="domain" description="DH" evidence="4">
    <location>
        <begin position="185"/>
        <end position="366"/>
    </location>
</feature>
<dbReference type="AlphaFoldDB" id="A0A1J4KA04"/>
<dbReference type="InterPro" id="IPR000219">
    <property type="entry name" value="DH_dom"/>
</dbReference>
<dbReference type="PROSITE" id="PS50010">
    <property type="entry name" value="DH_2"/>
    <property type="match status" value="1"/>
</dbReference>
<dbReference type="Gene3D" id="1.20.900.10">
    <property type="entry name" value="Dbl homology (DH) domain"/>
    <property type="match status" value="1"/>
</dbReference>
<dbReference type="VEuPathDB" id="TrichDB:TRFO_23276"/>
<dbReference type="PANTHER" id="PTHR46093">
    <property type="entry name" value="ACYL-COA-BINDING DOMAIN-CONTAINING PROTEIN 5"/>
    <property type="match status" value="1"/>
</dbReference>